<organism evidence="1 2">
    <name type="scientific">Pseudomonas poae</name>
    <dbReference type="NCBI Taxonomy" id="200451"/>
    <lineage>
        <taxon>Bacteria</taxon>
        <taxon>Pseudomonadati</taxon>
        <taxon>Pseudomonadota</taxon>
        <taxon>Gammaproteobacteria</taxon>
        <taxon>Pseudomonadales</taxon>
        <taxon>Pseudomonadaceae</taxon>
        <taxon>Pseudomonas</taxon>
    </lineage>
</organism>
<dbReference type="EMBL" id="PCQL01000008">
    <property type="protein sequence ID" value="PRC19726.1"/>
    <property type="molecule type" value="Genomic_DNA"/>
</dbReference>
<sequence>MTISLLELRHIIETGFLPLECRCTSTSPNELTVEIINRATGANLMVAGIDVATLGTSRAISEMIGTLRKEFESVAYSDRATHLR</sequence>
<evidence type="ECO:0008006" key="3">
    <source>
        <dbReference type="Google" id="ProtNLM"/>
    </source>
</evidence>
<dbReference type="Pfam" id="PF07865">
    <property type="entry name" value="DUF1652"/>
    <property type="match status" value="1"/>
</dbReference>
<gene>
    <name evidence="1" type="ORF">CQZ99_10320</name>
</gene>
<protein>
    <recommendedName>
        <fullName evidence="3">DUF1652 domain-containing protein</fullName>
    </recommendedName>
</protein>
<dbReference type="AlphaFoldDB" id="A0A2S9EUS0"/>
<dbReference type="Proteomes" id="UP000238045">
    <property type="component" value="Unassembled WGS sequence"/>
</dbReference>
<reference evidence="1 2" key="1">
    <citation type="submission" date="2017-09" db="EMBL/GenBank/DDBJ databases">
        <title>Genomic, metabolic, and phenotypic characteristics of bacterial isolates from the natural microbiome of the model nematode Caenorhabditis elegans.</title>
        <authorList>
            <person name="Zimmermann J."/>
            <person name="Obeng N."/>
            <person name="Yang W."/>
            <person name="Obeng O."/>
            <person name="Kissoyan K."/>
            <person name="Pees B."/>
            <person name="Dirksen P."/>
            <person name="Hoppner M."/>
            <person name="Franke A."/>
            <person name="Rosenstiel P."/>
            <person name="Leippe M."/>
            <person name="Dierking K."/>
            <person name="Kaleta C."/>
            <person name="Schulenburg H."/>
        </authorList>
    </citation>
    <scope>NUCLEOTIDE SEQUENCE [LARGE SCALE GENOMIC DNA]</scope>
    <source>
        <strain evidence="1 2">MYb117</strain>
    </source>
</reference>
<dbReference type="RefSeq" id="WP_105696593.1">
    <property type="nucleotide sequence ID" value="NZ_CP159260.1"/>
</dbReference>
<dbReference type="InterPro" id="IPR012448">
    <property type="entry name" value="DUF1652"/>
</dbReference>
<name>A0A2S9EUS0_9PSED</name>
<proteinExistence type="predicted"/>
<evidence type="ECO:0000313" key="2">
    <source>
        <dbReference type="Proteomes" id="UP000238045"/>
    </source>
</evidence>
<comment type="caution">
    <text evidence="1">The sequence shown here is derived from an EMBL/GenBank/DDBJ whole genome shotgun (WGS) entry which is preliminary data.</text>
</comment>
<keyword evidence="2" id="KW-1185">Reference proteome</keyword>
<evidence type="ECO:0000313" key="1">
    <source>
        <dbReference type="EMBL" id="PRC19726.1"/>
    </source>
</evidence>
<accession>A0A2S9EUS0</accession>